<evidence type="ECO:0000313" key="1">
    <source>
        <dbReference type="EMBL" id="KAG5457053.1"/>
    </source>
</evidence>
<keyword evidence="2" id="KW-1185">Reference proteome</keyword>
<proteinExistence type="predicted"/>
<gene>
    <name evidence="1" type="ORF">BJ554DRAFT_3039</name>
</gene>
<dbReference type="Proteomes" id="UP000673691">
    <property type="component" value="Unassembled WGS sequence"/>
</dbReference>
<dbReference type="AlphaFoldDB" id="A0A8H7ZQ38"/>
<name>A0A8H7ZQ38_9FUNG</name>
<organism evidence="1 2">
    <name type="scientific">Olpidium bornovanus</name>
    <dbReference type="NCBI Taxonomy" id="278681"/>
    <lineage>
        <taxon>Eukaryota</taxon>
        <taxon>Fungi</taxon>
        <taxon>Fungi incertae sedis</taxon>
        <taxon>Olpidiomycota</taxon>
        <taxon>Olpidiomycotina</taxon>
        <taxon>Olpidiomycetes</taxon>
        <taxon>Olpidiales</taxon>
        <taxon>Olpidiaceae</taxon>
        <taxon>Olpidium</taxon>
    </lineage>
</organism>
<sequence>MALYSLAAGVVSLIAIRGVIRSDHRQMRRALLLWDIARMERRAPGAAAPTCALTALTGADTSPPPPPLSPPPSSAYTLALSTCLVGVENSIRPAELVRVRLFRRAHRHFRADGVLGQRRRRLSPDRGPARRRIRRCRVQND</sequence>
<evidence type="ECO:0000313" key="2">
    <source>
        <dbReference type="Proteomes" id="UP000673691"/>
    </source>
</evidence>
<feature type="non-terminal residue" evidence="1">
    <location>
        <position position="141"/>
    </location>
</feature>
<reference evidence="1 2" key="1">
    <citation type="journal article" name="Sci. Rep.">
        <title>Genome-scale phylogenetic analyses confirm Olpidium as the closest living zoosporic fungus to the non-flagellated, terrestrial fungi.</title>
        <authorList>
            <person name="Chang Y."/>
            <person name="Rochon D."/>
            <person name="Sekimoto S."/>
            <person name="Wang Y."/>
            <person name="Chovatia M."/>
            <person name="Sandor L."/>
            <person name="Salamov A."/>
            <person name="Grigoriev I.V."/>
            <person name="Stajich J.E."/>
            <person name="Spatafora J.W."/>
        </authorList>
    </citation>
    <scope>NUCLEOTIDE SEQUENCE [LARGE SCALE GENOMIC DNA]</scope>
    <source>
        <strain evidence="1">S191</strain>
    </source>
</reference>
<accession>A0A8H7ZQ38</accession>
<dbReference type="EMBL" id="JAEFCI010010723">
    <property type="protein sequence ID" value="KAG5457053.1"/>
    <property type="molecule type" value="Genomic_DNA"/>
</dbReference>
<comment type="caution">
    <text evidence="1">The sequence shown here is derived from an EMBL/GenBank/DDBJ whole genome shotgun (WGS) entry which is preliminary data.</text>
</comment>
<protein>
    <submittedName>
        <fullName evidence="1">Uncharacterized protein</fullName>
    </submittedName>
</protein>